<gene>
    <name evidence="1" type="ORF">FRZ06_10515</name>
</gene>
<dbReference type="EMBL" id="CP042469">
    <property type="protein sequence ID" value="QOX63747.1"/>
    <property type="molecule type" value="Genomic_DNA"/>
</dbReference>
<keyword evidence="2" id="KW-1185">Reference proteome</keyword>
<reference evidence="1" key="1">
    <citation type="submission" date="2019-08" db="EMBL/GenBank/DDBJ databases">
        <title>Genome sequence of Clostridiales bacterium MT110.</title>
        <authorList>
            <person name="Cao J."/>
        </authorList>
    </citation>
    <scope>NUCLEOTIDE SEQUENCE</scope>
    <source>
        <strain evidence="1">MT110</strain>
    </source>
</reference>
<evidence type="ECO:0000313" key="1">
    <source>
        <dbReference type="EMBL" id="QOX63747.1"/>
    </source>
</evidence>
<evidence type="ECO:0000313" key="2">
    <source>
        <dbReference type="Proteomes" id="UP000594014"/>
    </source>
</evidence>
<protein>
    <submittedName>
        <fullName evidence="1">Bifunctional metallophosphatase/5'-nucleotidase</fullName>
    </submittedName>
</protein>
<dbReference type="Proteomes" id="UP000594014">
    <property type="component" value="Chromosome"/>
</dbReference>
<sequence>MKKVGRFIIAWSLTLILAFGLLPGGITAFAAGNEPVPGDIVILYTNDVHCGVDQKITDEVVTNIGYAGVAAYKKAMEELVGDNFVTLADAGDAVQGDAIGTLSQGQYLVDIINKVGYDVFVPGNHEFDYGMDRMLELMKNLKAKVVSSNFTDLKAGKLVYDPYTMISYGEGDKAVKVAYVGITTPESFTKSTPAYFQDASGKFIYGFKEGDKGQELYRAVQTAVDAAKTAGADYIVAIGHLGIDSQSSPWCSTDVIANTTGINVFIDGHSHSTVPGDAVKNKSGENVLLTQTGTKLASIGRMVIKADGEITTELINGYKGQDKETADFIANIEKDFSDDLAAKVGKTEVELTINDPNTGKRIVRSAETNLGDLAADAYRFVLGNGKSGADSGPADIAFVNGGGVRASIDAGDITFGEVISVHPFNNVGCVVEATGQEILDALEMAARVTPDENGGFLQVSGLTYTIDTNVKSSVVVDDKKNFVEISGARRVKDVKVGNETIDAKKTYTLASHNYMLLDGGDGINMFRDNKIVVQPVLLDNQILISYIQDELKGTVGKEYSDPYGQGRVKVEKATAAFADTANHWAAKSVGFVVEKGLFSGTTQDTFSPNAAMTRGMLVTVLYRLEGSPQGATKSFADVKADKYYANAVAWAAEKGVVTGTGGGFLPENNISREQLAAILYRYAAPQQSTGDLTKYPDSGAVSTWAADAMKWAVGSGLLSGDTSGKLNPAGNATRAEVATILERFVSSRN</sequence>
<organism evidence="1 2">
    <name type="scientific">Anoxybacterium hadale</name>
    <dbReference type="NCBI Taxonomy" id="3408580"/>
    <lineage>
        <taxon>Bacteria</taxon>
        <taxon>Bacillati</taxon>
        <taxon>Bacillota</taxon>
        <taxon>Clostridia</taxon>
        <taxon>Peptostreptococcales</taxon>
        <taxon>Anaerovoracaceae</taxon>
        <taxon>Anoxybacterium</taxon>
    </lineage>
</organism>
<accession>A0ACD1ABF1</accession>
<proteinExistence type="predicted"/>
<name>A0ACD1ABF1_9FIRM</name>